<reference evidence="3" key="1">
    <citation type="submission" date="2016-10" db="EMBL/GenBank/DDBJ databases">
        <authorList>
            <person name="Varghese N."/>
            <person name="Submissions S."/>
        </authorList>
    </citation>
    <scope>NUCLEOTIDE SEQUENCE [LARGE SCALE GENOMIC DNA]</scope>
    <source>
        <strain evidence="3">CGMCC 4.2126</strain>
    </source>
</reference>
<dbReference type="RefSeq" id="WP_093891491.1">
    <property type="nucleotide sequence ID" value="NZ_FOQY01000041.1"/>
</dbReference>
<organism evidence="2 3">
    <name type="scientific">Streptosporangium canum</name>
    <dbReference type="NCBI Taxonomy" id="324952"/>
    <lineage>
        <taxon>Bacteria</taxon>
        <taxon>Bacillati</taxon>
        <taxon>Actinomycetota</taxon>
        <taxon>Actinomycetes</taxon>
        <taxon>Streptosporangiales</taxon>
        <taxon>Streptosporangiaceae</taxon>
        <taxon>Streptosporangium</taxon>
    </lineage>
</organism>
<proteinExistence type="predicted"/>
<feature type="compositionally biased region" description="Low complexity" evidence="1">
    <location>
        <begin position="136"/>
        <end position="147"/>
    </location>
</feature>
<dbReference type="AlphaFoldDB" id="A0A1I4DLC5"/>
<evidence type="ECO:0000313" key="2">
    <source>
        <dbReference type="EMBL" id="SFK92711.1"/>
    </source>
</evidence>
<dbReference type="EMBL" id="FOQY01000041">
    <property type="protein sequence ID" value="SFK92711.1"/>
    <property type="molecule type" value="Genomic_DNA"/>
</dbReference>
<dbReference type="GeneID" id="96302958"/>
<feature type="region of interest" description="Disordered" evidence="1">
    <location>
        <begin position="104"/>
        <end position="153"/>
    </location>
</feature>
<dbReference type="Proteomes" id="UP000199111">
    <property type="component" value="Unassembled WGS sequence"/>
</dbReference>
<sequence length="153" mass="16459">MARRTYTSAPAKPQPGVVLPYFTLDGVTFTCTDQLALLDLSEFARLASQGLDSDSPDGIAAIGEFLTAILGDVTYQRFRRHCRQHKTDGETIVAIIGDLIQDFSARPTSRPSDSSDGPPSTEGTARVVSLSRGTVEEVPAETVTAEPELVRYG</sequence>
<name>A0A1I4DLC5_9ACTN</name>
<evidence type="ECO:0000313" key="3">
    <source>
        <dbReference type="Proteomes" id="UP000199111"/>
    </source>
</evidence>
<protein>
    <submittedName>
        <fullName evidence="2">Uncharacterized protein</fullName>
    </submittedName>
</protein>
<feature type="compositionally biased region" description="Low complexity" evidence="1">
    <location>
        <begin position="104"/>
        <end position="121"/>
    </location>
</feature>
<keyword evidence="3" id="KW-1185">Reference proteome</keyword>
<accession>A0A1I4DLC5</accession>
<gene>
    <name evidence="2" type="ORF">SAMN05216275_14170</name>
</gene>
<evidence type="ECO:0000256" key="1">
    <source>
        <dbReference type="SAM" id="MobiDB-lite"/>
    </source>
</evidence>